<dbReference type="RefSeq" id="WP_170220893.1">
    <property type="nucleotide sequence ID" value="NZ_VFML01000001.1"/>
</dbReference>
<dbReference type="InterPro" id="IPR050445">
    <property type="entry name" value="Bact_polysacc_biosynth/exp"/>
</dbReference>
<name>A0A542DNR3_AMYCI</name>
<dbReference type="AlphaFoldDB" id="A0A542DNR3"/>
<keyword evidence="3" id="KW-1185">Reference proteome</keyword>
<dbReference type="PANTHER" id="PTHR32309:SF31">
    <property type="entry name" value="CAPSULAR EXOPOLYSACCHARIDE FAMILY"/>
    <property type="match status" value="1"/>
</dbReference>
<evidence type="ECO:0000256" key="1">
    <source>
        <dbReference type="SAM" id="Phobius"/>
    </source>
</evidence>
<protein>
    <submittedName>
        <fullName evidence="2">Capsular polysaccharide biosynthesis protein</fullName>
    </submittedName>
</protein>
<dbReference type="PANTHER" id="PTHR32309">
    <property type="entry name" value="TYROSINE-PROTEIN KINASE"/>
    <property type="match status" value="1"/>
</dbReference>
<dbReference type="EMBL" id="VFML01000001">
    <property type="protein sequence ID" value="TQJ04743.1"/>
    <property type="molecule type" value="Genomic_DNA"/>
</dbReference>
<dbReference type="Proteomes" id="UP000320876">
    <property type="component" value="Unassembled WGS sequence"/>
</dbReference>
<feature type="transmembrane region" description="Helical" evidence="1">
    <location>
        <begin position="171"/>
        <end position="194"/>
    </location>
</feature>
<feature type="transmembrane region" description="Helical" evidence="1">
    <location>
        <begin position="14"/>
        <end position="35"/>
    </location>
</feature>
<comment type="caution">
    <text evidence="2">The sequence shown here is derived from an EMBL/GenBank/DDBJ whole genome shotgun (WGS) entry which is preliminary data.</text>
</comment>
<keyword evidence="1" id="KW-0812">Transmembrane</keyword>
<proteinExistence type="predicted"/>
<sequence length="200" mass="20942">MEFADVIRLIGRRWIVVVLVTLLGGVAGFAGAILLTPSYESEVNLLFDRETPAEAGGASQDLLQRMPTFAALTTTATVLDPVAERVSYPGGVRALREKVTAVAPDSTLLLRITVTDPEPARAARLADAVAGSYAEAVRDDFGAGAQGDRVVVTTVQPGTIPAEPAWPSVPLFVAAGAVAGLVIVVLVLLTVTTVRRTRPE</sequence>
<gene>
    <name evidence="2" type="ORF">FB471_4551</name>
</gene>
<keyword evidence="1" id="KW-1133">Transmembrane helix</keyword>
<organism evidence="2 3">
    <name type="scientific">Amycolatopsis cihanbeyliensis</name>
    <dbReference type="NCBI Taxonomy" id="1128664"/>
    <lineage>
        <taxon>Bacteria</taxon>
        <taxon>Bacillati</taxon>
        <taxon>Actinomycetota</taxon>
        <taxon>Actinomycetes</taxon>
        <taxon>Pseudonocardiales</taxon>
        <taxon>Pseudonocardiaceae</taxon>
        <taxon>Amycolatopsis</taxon>
    </lineage>
</organism>
<keyword evidence="1" id="KW-0472">Membrane</keyword>
<reference evidence="2 3" key="1">
    <citation type="submission" date="2019-06" db="EMBL/GenBank/DDBJ databases">
        <title>Sequencing the genomes of 1000 actinobacteria strains.</title>
        <authorList>
            <person name="Klenk H.-P."/>
        </authorList>
    </citation>
    <scope>NUCLEOTIDE SEQUENCE [LARGE SCALE GENOMIC DNA]</scope>
    <source>
        <strain evidence="2 3">DSM 45679</strain>
    </source>
</reference>
<accession>A0A542DNR3</accession>
<evidence type="ECO:0000313" key="3">
    <source>
        <dbReference type="Proteomes" id="UP000320876"/>
    </source>
</evidence>
<evidence type="ECO:0000313" key="2">
    <source>
        <dbReference type="EMBL" id="TQJ04743.1"/>
    </source>
</evidence>